<organism evidence="3 4">
    <name type="scientific">Trinickia caryophylli</name>
    <name type="common">Paraburkholderia caryophylli</name>
    <dbReference type="NCBI Taxonomy" id="28094"/>
    <lineage>
        <taxon>Bacteria</taxon>
        <taxon>Pseudomonadati</taxon>
        <taxon>Pseudomonadota</taxon>
        <taxon>Betaproteobacteria</taxon>
        <taxon>Burkholderiales</taxon>
        <taxon>Burkholderiaceae</taxon>
        <taxon>Trinickia</taxon>
    </lineage>
</organism>
<evidence type="ECO:0000256" key="1">
    <source>
        <dbReference type="SAM" id="SignalP"/>
    </source>
</evidence>
<name>A0A1X7DVW2_TRICW</name>
<dbReference type="SMART" id="SM00306">
    <property type="entry name" value="HintN"/>
    <property type="match status" value="1"/>
</dbReference>
<dbReference type="Pfam" id="PF07591">
    <property type="entry name" value="PT-HINT"/>
    <property type="match status" value="1"/>
</dbReference>
<sequence length="589" mass="63499">MLRKAMLAIICTSIAVFNCARAASYIAPTREEAAAVKRFFSQPAKRGIIDLSIPDNEKAYYAILKASGITPASKPSLFEKLADVKRRHLALRMAGRPIEDDSCESTATNQLRHVFEVIGISANSDFSSVNAKALDSIFKGADDYTDTLQVWDEDVNTVLATGSAEFPKEGDGRRIIFDTTGTGEDNSSKNPVNIIGTYSYSQGNTFYGPCRTNLARIHSVPRQMIPGDPTYVKNTVNTEPNGVVVCLNRSNNDGSGGDPCDYGPMYNPHVSNDQTHVLLPVSGEVDYYDELQDGTAWQKGGQDAPVMWVMPRTTGGGCKLYADKNDLTAFWSHFTPANDGKGQRTRLKFSWPMSAPADFGLLCYQIAGPDAVWDFLLSFNVGTQAGNAGNQYTVQAVFTSDSGGSTTPNDVALVYPIQFQYGCVREGTLITMGDGTRKPIEQVKKGDVVLGKGGEQARVASTTIGTDEKFYQIVDSGGNTVSLTPAHPVPTRRGMLQAKDVRSGDTVFTSDGGKSTVVANKASSSASSVRVYNLALETMHGRPFAHPQDAVFYAGGVMVGDNKMQGILSRKALSEIERGRVAESGRSTN</sequence>
<evidence type="ECO:0000259" key="2">
    <source>
        <dbReference type="SMART" id="SM00306"/>
    </source>
</evidence>
<dbReference type="InterPro" id="IPR003587">
    <property type="entry name" value="Hint_dom_N"/>
</dbReference>
<dbReference type="GeneID" id="95551330"/>
<dbReference type="RefSeq" id="WP_085226679.1">
    <property type="nucleotide sequence ID" value="NZ_BSQD01000005.1"/>
</dbReference>
<gene>
    <name evidence="3" type="ORF">SAMN06295900_10492</name>
</gene>
<dbReference type="Proteomes" id="UP000192911">
    <property type="component" value="Unassembled WGS sequence"/>
</dbReference>
<protein>
    <submittedName>
        <fullName evidence="3">Pretoxin HINT domain-containing protein</fullName>
    </submittedName>
</protein>
<dbReference type="InterPro" id="IPR036844">
    <property type="entry name" value="Hint_dom_sf"/>
</dbReference>
<evidence type="ECO:0000313" key="3">
    <source>
        <dbReference type="EMBL" id="SMF22472.1"/>
    </source>
</evidence>
<feature type="domain" description="Hint" evidence="2">
    <location>
        <begin position="421"/>
        <end position="511"/>
    </location>
</feature>
<feature type="signal peptide" evidence="1">
    <location>
        <begin position="1"/>
        <end position="22"/>
    </location>
</feature>
<feature type="chain" id="PRO_5012394719" evidence="1">
    <location>
        <begin position="23"/>
        <end position="589"/>
    </location>
</feature>
<dbReference type="Gene3D" id="2.170.16.10">
    <property type="entry name" value="Hedgehog/Intein (Hint) domain"/>
    <property type="match status" value="1"/>
</dbReference>
<dbReference type="OrthoDB" id="6490967at2"/>
<evidence type="ECO:0000313" key="4">
    <source>
        <dbReference type="Proteomes" id="UP000192911"/>
    </source>
</evidence>
<dbReference type="SUPFAM" id="SSF51294">
    <property type="entry name" value="Hedgehog/intein (Hint) domain"/>
    <property type="match status" value="1"/>
</dbReference>
<keyword evidence="1" id="KW-0732">Signal</keyword>
<proteinExistence type="predicted"/>
<dbReference type="EMBL" id="FXAH01000004">
    <property type="protein sequence ID" value="SMF22472.1"/>
    <property type="molecule type" value="Genomic_DNA"/>
</dbReference>
<keyword evidence="4" id="KW-1185">Reference proteome</keyword>
<dbReference type="STRING" id="28094.SAMN06295900_10492"/>
<accession>A0A1X7DVW2</accession>
<dbReference type="CDD" id="cd00081">
    <property type="entry name" value="Hint"/>
    <property type="match status" value="1"/>
</dbReference>
<dbReference type="AlphaFoldDB" id="A0A1X7DVW2"/>
<reference evidence="4" key="1">
    <citation type="submission" date="2017-04" db="EMBL/GenBank/DDBJ databases">
        <authorList>
            <person name="Varghese N."/>
            <person name="Submissions S."/>
        </authorList>
    </citation>
    <scope>NUCLEOTIDE SEQUENCE [LARGE SCALE GENOMIC DNA]</scope>
    <source>
        <strain evidence="4">Ballard 720</strain>
    </source>
</reference>